<evidence type="ECO:0000256" key="2">
    <source>
        <dbReference type="SAM" id="Phobius"/>
    </source>
</evidence>
<dbReference type="RefSeq" id="WP_078753012.1">
    <property type="nucleotide sequence ID" value="NZ_FUXU01000034.1"/>
</dbReference>
<evidence type="ECO:0000313" key="3">
    <source>
        <dbReference type="EMBL" id="SKA57163.1"/>
    </source>
</evidence>
<dbReference type="GO" id="GO:0005886">
    <property type="term" value="C:plasma membrane"/>
    <property type="evidence" value="ECO:0007669"/>
    <property type="project" value="TreeGrafter"/>
</dbReference>
<feature type="transmembrane region" description="Helical" evidence="2">
    <location>
        <begin position="41"/>
        <end position="61"/>
    </location>
</feature>
<proteinExistence type="predicted"/>
<name>A0A1T4UWR7_9GAMM</name>
<dbReference type="InterPro" id="IPR008523">
    <property type="entry name" value="DUF805"/>
</dbReference>
<feature type="transmembrane region" description="Helical" evidence="2">
    <location>
        <begin position="20"/>
        <end position="35"/>
    </location>
</feature>
<feature type="region of interest" description="Disordered" evidence="1">
    <location>
        <begin position="98"/>
        <end position="136"/>
    </location>
</feature>
<dbReference type="Proteomes" id="UP000190162">
    <property type="component" value="Unassembled WGS sequence"/>
</dbReference>
<gene>
    <name evidence="3" type="ORF">SAMN02745132_02713</name>
</gene>
<feature type="compositionally biased region" description="Basic and acidic residues" evidence="1">
    <location>
        <begin position="125"/>
        <end position="136"/>
    </location>
</feature>
<dbReference type="AlphaFoldDB" id="A0A1T4UWR7"/>
<evidence type="ECO:0000313" key="4">
    <source>
        <dbReference type="Proteomes" id="UP000190162"/>
    </source>
</evidence>
<evidence type="ECO:0000256" key="1">
    <source>
        <dbReference type="SAM" id="MobiDB-lite"/>
    </source>
</evidence>
<reference evidence="4" key="1">
    <citation type="submission" date="2017-02" db="EMBL/GenBank/DDBJ databases">
        <authorList>
            <person name="Varghese N."/>
            <person name="Submissions S."/>
        </authorList>
    </citation>
    <scope>NUCLEOTIDE SEQUENCE [LARGE SCALE GENOMIC DNA]</scope>
    <source>
        <strain evidence="4">DSM 22720</strain>
    </source>
</reference>
<sequence>MNQLKVLFTLRGRIRRRDWWLYQIPLLILCIPAAYELINGVSYGIISPIGQYAAFFGSLALSIKRIQDRDLNLYWALILVVPIIGMVFSLVELGLKDGTPGPNRYGPDPKGRGGNDQDGNGPSQVKKEKDTAIFEG</sequence>
<dbReference type="PANTHER" id="PTHR34980">
    <property type="entry name" value="INNER MEMBRANE PROTEIN-RELATED-RELATED"/>
    <property type="match status" value="1"/>
</dbReference>
<accession>A0A1T4UWR7</accession>
<dbReference type="PANTHER" id="PTHR34980:SF3">
    <property type="entry name" value="BLR8105 PROTEIN"/>
    <property type="match status" value="1"/>
</dbReference>
<organism evidence="3 4">
    <name type="scientific">Enterovibrio nigricans DSM 22720</name>
    <dbReference type="NCBI Taxonomy" id="1121868"/>
    <lineage>
        <taxon>Bacteria</taxon>
        <taxon>Pseudomonadati</taxon>
        <taxon>Pseudomonadota</taxon>
        <taxon>Gammaproteobacteria</taxon>
        <taxon>Vibrionales</taxon>
        <taxon>Vibrionaceae</taxon>
        <taxon>Enterovibrio</taxon>
    </lineage>
</organism>
<keyword evidence="2" id="KW-1133">Transmembrane helix</keyword>
<dbReference type="OrthoDB" id="9812349at2"/>
<dbReference type="Pfam" id="PF05656">
    <property type="entry name" value="DUF805"/>
    <property type="match status" value="1"/>
</dbReference>
<feature type="transmembrane region" description="Helical" evidence="2">
    <location>
        <begin position="73"/>
        <end position="91"/>
    </location>
</feature>
<protein>
    <submittedName>
        <fullName evidence="3">Uncharacterized membrane protein YhaH, DUF805 family</fullName>
    </submittedName>
</protein>
<dbReference type="EMBL" id="FUXU01000034">
    <property type="protein sequence ID" value="SKA57163.1"/>
    <property type="molecule type" value="Genomic_DNA"/>
</dbReference>
<keyword evidence="2" id="KW-0812">Transmembrane</keyword>
<keyword evidence="2" id="KW-0472">Membrane</keyword>
<keyword evidence="4" id="KW-1185">Reference proteome</keyword>